<keyword evidence="5" id="KW-1185">Reference proteome</keyword>
<dbReference type="SUPFAM" id="SSF54060">
    <property type="entry name" value="His-Me finger endonucleases"/>
    <property type="match status" value="1"/>
</dbReference>
<dbReference type="PANTHER" id="PTHR21472">
    <property type="entry name" value="ENDONUCLEASE DOMAIN-CONTAINING 1 PROTEIN ENDOD1"/>
    <property type="match status" value="1"/>
</dbReference>
<feature type="chain" id="PRO_5044814362" evidence="1">
    <location>
        <begin position="20"/>
        <end position="565"/>
    </location>
</feature>
<gene>
    <name evidence="4" type="ORF">M9458_053091</name>
</gene>
<sequence>MFALALLTCIMLRAFSAQAKVVMCFEECKEIFYRATEPIGMDQNAKKICQKFEHGGFYYATLYSVSHRIPLYSAYTFDPSCSSTSGRTDDWHVEPQDEQDEIHPSALDTLLTISQPESRTEYMVLEKESDENIIKKYQAISSDYSDTGYVRGHLNPSSFQCKEGRKATFTLTNAAPVDVCFSRAHWKKWESTLKSFLKTKLDSDSGSATVYIVTGTVIVANVHIIEKKISEDPEKLTVPSHIWTAVCYKHHTDDKKSFSFGYVGENQPEGVISLMSVADLNKRLSELSKTQPINIFVDDCFGDNNKLNVVQGVFDKLINLTVLQQNTLGTLRRAISSGHISSANNIEISKLTVELTFDSMDTYLNVTEELKKFAGLTCLITNVHDKLKKRDVSKVSNAVNCLLVPEKQSTAADGSLCSTFSDSSDGCKCNTQGVIKPCCSTPCLYQDNLNSYRCYSGRKLIPCSPQYSLITAKGERCLDGHPCAIYDKDYYWCNVTSSSSDHCSPPPLRSTATNEKCIPSDCYTTVTSKTCRADDPCGARGYHHPWCYTDMHNTWVECCKECVNQ</sequence>
<comment type="caution">
    <text evidence="4">The sequence shown here is derived from an EMBL/GenBank/DDBJ whole genome shotgun (WGS) entry which is preliminary data.</text>
</comment>
<dbReference type="InterPro" id="IPR020821">
    <property type="entry name" value="ENPP1-3/EXOG-like_nuc-like"/>
</dbReference>
<evidence type="ECO:0000313" key="5">
    <source>
        <dbReference type="Proteomes" id="UP001529510"/>
    </source>
</evidence>
<feature type="domain" description="DNA/RNA non-specific endonuclease/pyrophosphatase/phosphodiesterase" evidence="3">
    <location>
        <begin position="55"/>
        <end position="290"/>
    </location>
</feature>
<dbReference type="Pfam" id="PF01223">
    <property type="entry name" value="Endonuclease_NS"/>
    <property type="match status" value="1"/>
</dbReference>
<dbReference type="InterPro" id="IPR044925">
    <property type="entry name" value="His-Me_finger_sf"/>
</dbReference>
<proteinExistence type="predicted"/>
<dbReference type="SMART" id="SM00477">
    <property type="entry name" value="NUC"/>
    <property type="match status" value="1"/>
</dbReference>
<keyword evidence="1" id="KW-0732">Signal</keyword>
<feature type="signal peptide" evidence="1">
    <location>
        <begin position="1"/>
        <end position="19"/>
    </location>
</feature>
<dbReference type="PANTHER" id="PTHR21472:SF21">
    <property type="entry name" value="ENDONUCLEASE DOMAIN-CONTAINING 1 PROTEIN-LIKE-RELATED"/>
    <property type="match status" value="1"/>
</dbReference>
<reference evidence="4 5" key="1">
    <citation type="submission" date="2024-05" db="EMBL/GenBank/DDBJ databases">
        <title>Genome sequencing and assembly of Indian major carp, Cirrhinus mrigala (Hamilton, 1822).</title>
        <authorList>
            <person name="Mohindra V."/>
            <person name="Chowdhury L.M."/>
            <person name="Lal K."/>
            <person name="Jena J.K."/>
        </authorList>
    </citation>
    <scope>NUCLEOTIDE SEQUENCE [LARGE SCALE GENOMIC DNA]</scope>
    <source>
        <strain evidence="4">CM1030</strain>
        <tissue evidence="4">Blood</tissue>
    </source>
</reference>
<feature type="domain" description="ENPP1-3/EXOG-like endonuclease/phosphodiesterase" evidence="2">
    <location>
        <begin position="56"/>
        <end position="290"/>
    </location>
</feature>
<organism evidence="4 5">
    <name type="scientific">Cirrhinus mrigala</name>
    <name type="common">Mrigala</name>
    <dbReference type="NCBI Taxonomy" id="683832"/>
    <lineage>
        <taxon>Eukaryota</taxon>
        <taxon>Metazoa</taxon>
        <taxon>Chordata</taxon>
        <taxon>Craniata</taxon>
        <taxon>Vertebrata</taxon>
        <taxon>Euteleostomi</taxon>
        <taxon>Actinopterygii</taxon>
        <taxon>Neopterygii</taxon>
        <taxon>Teleostei</taxon>
        <taxon>Ostariophysi</taxon>
        <taxon>Cypriniformes</taxon>
        <taxon>Cyprinidae</taxon>
        <taxon>Labeoninae</taxon>
        <taxon>Labeonini</taxon>
        <taxon>Cirrhinus</taxon>
    </lineage>
</organism>
<dbReference type="SMART" id="SM00892">
    <property type="entry name" value="Endonuclease_NS"/>
    <property type="match status" value="1"/>
</dbReference>
<dbReference type="InterPro" id="IPR039015">
    <property type="entry name" value="ENDOD1"/>
</dbReference>
<dbReference type="AlphaFoldDB" id="A0ABD0MU23"/>
<evidence type="ECO:0000259" key="2">
    <source>
        <dbReference type="SMART" id="SM00477"/>
    </source>
</evidence>
<dbReference type="EMBL" id="JAMKFB020000234">
    <property type="protein sequence ID" value="KAL0151608.1"/>
    <property type="molecule type" value="Genomic_DNA"/>
</dbReference>
<dbReference type="InterPro" id="IPR001604">
    <property type="entry name" value="Endo_G_ENPP1-like_dom"/>
</dbReference>
<accession>A0ABD0MU23</accession>
<evidence type="ECO:0000313" key="4">
    <source>
        <dbReference type="EMBL" id="KAL0151608.1"/>
    </source>
</evidence>
<name>A0ABD0MU23_CIRMR</name>
<protein>
    <submittedName>
        <fullName evidence="4">Uncharacterized protein</fullName>
    </submittedName>
</protein>
<evidence type="ECO:0000256" key="1">
    <source>
        <dbReference type="SAM" id="SignalP"/>
    </source>
</evidence>
<evidence type="ECO:0000259" key="3">
    <source>
        <dbReference type="SMART" id="SM00892"/>
    </source>
</evidence>
<dbReference type="Proteomes" id="UP001529510">
    <property type="component" value="Unassembled WGS sequence"/>
</dbReference>
<dbReference type="Gene3D" id="3.40.570.10">
    <property type="entry name" value="Extracellular Endonuclease, subunit A"/>
    <property type="match status" value="1"/>
</dbReference>
<dbReference type="InterPro" id="IPR044929">
    <property type="entry name" value="DNA/RNA_non-sp_Endonuclease_sf"/>
</dbReference>